<keyword evidence="5" id="KW-0805">Transcription regulation</keyword>
<evidence type="ECO:0000313" key="11">
    <source>
        <dbReference type="Proteomes" id="UP001590951"/>
    </source>
</evidence>
<feature type="compositionally biased region" description="Acidic residues" evidence="8">
    <location>
        <begin position="504"/>
        <end position="523"/>
    </location>
</feature>
<name>A0ABR4AZV6_9LECA</name>
<dbReference type="PANTHER" id="PTHR12855">
    <property type="entry name" value="DNA METHYLTRANSFERASE 1-ASSOCIATED PROTEIN 1 FAMILY MEMBER"/>
    <property type="match status" value="1"/>
</dbReference>
<feature type="compositionally biased region" description="Polar residues" evidence="8">
    <location>
        <begin position="375"/>
        <end position="390"/>
    </location>
</feature>
<evidence type="ECO:0000256" key="1">
    <source>
        <dbReference type="ARBA" id="ARBA00004123"/>
    </source>
</evidence>
<feature type="region of interest" description="Disordered" evidence="8">
    <location>
        <begin position="186"/>
        <end position="208"/>
    </location>
</feature>
<evidence type="ECO:0000313" key="10">
    <source>
        <dbReference type="EMBL" id="KAL2050164.1"/>
    </source>
</evidence>
<evidence type="ECO:0000256" key="3">
    <source>
        <dbReference type="ARBA" id="ARBA00019132"/>
    </source>
</evidence>
<organism evidence="10 11">
    <name type="scientific">Lepraria finkii</name>
    <dbReference type="NCBI Taxonomy" id="1340010"/>
    <lineage>
        <taxon>Eukaryota</taxon>
        <taxon>Fungi</taxon>
        <taxon>Dikarya</taxon>
        <taxon>Ascomycota</taxon>
        <taxon>Pezizomycotina</taxon>
        <taxon>Lecanoromycetes</taxon>
        <taxon>OSLEUM clade</taxon>
        <taxon>Lecanoromycetidae</taxon>
        <taxon>Lecanorales</taxon>
        <taxon>Lecanorineae</taxon>
        <taxon>Stereocaulaceae</taxon>
        <taxon>Lepraria</taxon>
    </lineage>
</organism>
<feature type="compositionally biased region" description="Acidic residues" evidence="8">
    <location>
        <begin position="594"/>
        <end position="629"/>
    </location>
</feature>
<evidence type="ECO:0000256" key="5">
    <source>
        <dbReference type="ARBA" id="ARBA00023015"/>
    </source>
</evidence>
<evidence type="ECO:0000256" key="7">
    <source>
        <dbReference type="ARBA" id="ARBA00023242"/>
    </source>
</evidence>
<keyword evidence="7" id="KW-0539">Nucleus</keyword>
<evidence type="ECO:0000259" key="9">
    <source>
        <dbReference type="Pfam" id="PF16282"/>
    </source>
</evidence>
<comment type="subcellular location">
    <subcellularLocation>
        <location evidence="1">Nucleus</location>
    </subcellularLocation>
</comment>
<dbReference type="PANTHER" id="PTHR12855:SF10">
    <property type="entry name" value="DNA METHYLTRANSFERASE 1-ASSOCIATED PROTEIN 1"/>
    <property type="match status" value="1"/>
</dbReference>
<evidence type="ECO:0000256" key="6">
    <source>
        <dbReference type="ARBA" id="ARBA00023163"/>
    </source>
</evidence>
<keyword evidence="4" id="KW-0156">Chromatin regulator</keyword>
<feature type="region of interest" description="Disordered" evidence="8">
    <location>
        <begin position="1"/>
        <end position="34"/>
    </location>
</feature>
<dbReference type="Proteomes" id="UP001590951">
    <property type="component" value="Unassembled WGS sequence"/>
</dbReference>
<feature type="region of interest" description="Disordered" evidence="8">
    <location>
        <begin position="354"/>
        <end position="404"/>
    </location>
</feature>
<dbReference type="InterPro" id="IPR027109">
    <property type="entry name" value="Swc4/Dmap1"/>
</dbReference>
<evidence type="ECO:0000256" key="4">
    <source>
        <dbReference type="ARBA" id="ARBA00022853"/>
    </source>
</evidence>
<accession>A0ABR4AZV6</accession>
<keyword evidence="6" id="KW-0804">Transcription</keyword>
<dbReference type="Gene3D" id="1.10.10.60">
    <property type="entry name" value="Homeodomain-like"/>
    <property type="match status" value="1"/>
</dbReference>
<comment type="caution">
    <text evidence="10">The sequence shown here is derived from an EMBL/GenBank/DDBJ whole genome shotgun (WGS) entry which is preliminary data.</text>
</comment>
<evidence type="ECO:0000256" key="2">
    <source>
        <dbReference type="ARBA" id="ARBA00006918"/>
    </source>
</evidence>
<sequence>MMGSDARDVMGLPSAAPKPATPKVQKPKGRGPTGMIREVLDLKYEGAPPISIVAPKFKEKPKLPFKPRQWEETPFANSARKDGLILRHWRRKGDIVNGGAAMPVTPADSNAASEMETDDKAPPAVPDAYWAKYNVKVQRPQYTDEQYETHLKSEGWSKEETDYLVDLATEFDLRWIIIIDRYSYTPTSPPQTSSDTTSPNPLPKPRTQEDIKTRYYEIAAKTMVLHNPLSSMSAAEFSAYEKMTKYDGTQETKRKKYAELLFSRPKEEKEEEEYYLRELSRIVTNQEKLSQDRKALYDRLDAAPSSTRDSYSSTMYQSSQGLTQLMQNFFTQNKNKELERKGEKRRSLLEAGVASNNQYGADRSQRHSLSGVGGSNNRLSTSADPHSTSARRPLTQHEERKYGVSHPAERLTGGIQFRHERITKAGQAKSGVQTSRIGAALTELKIPPRLMMPTARVVTEYERLIEGIKGLLEVRKISEKVDGEIRVLQTQKEQMEARERGEDIKEEEGTGQDVQNQEDDEDDGAKTQNENEESKVEDDNEDDNDDENEDEEEKDEEKDDSDDEANQDNSDNNASEDDAEGEVDESAVAAEMQDLQEDEEGEAQEQEDGDGENVDMEDEDGEGENDDDEASSRGSAAPTARSEGLRKRSASVVSHVSNRSSKRQKK</sequence>
<feature type="compositionally biased region" description="Acidic residues" evidence="8">
    <location>
        <begin position="535"/>
        <end position="566"/>
    </location>
</feature>
<feature type="compositionally biased region" description="Low complexity" evidence="8">
    <location>
        <begin position="186"/>
        <end position="199"/>
    </location>
</feature>
<feature type="region of interest" description="Disordered" evidence="8">
    <location>
        <begin position="491"/>
        <end position="666"/>
    </location>
</feature>
<proteinExistence type="inferred from homology"/>
<feature type="compositionally biased region" description="Basic and acidic residues" evidence="8">
    <location>
        <begin position="493"/>
        <end position="503"/>
    </location>
</feature>
<dbReference type="EMBL" id="JBHFEH010000051">
    <property type="protein sequence ID" value="KAL2050164.1"/>
    <property type="molecule type" value="Genomic_DNA"/>
</dbReference>
<feature type="compositionally biased region" description="Acidic residues" evidence="8">
    <location>
        <begin position="574"/>
        <end position="585"/>
    </location>
</feature>
<feature type="domain" description="DAMP1 SANT/Myb-like" evidence="9">
    <location>
        <begin position="130"/>
        <end position="221"/>
    </location>
</feature>
<gene>
    <name evidence="10" type="ORF">ABVK25_009525</name>
</gene>
<protein>
    <recommendedName>
        <fullName evidence="3">SWR1-complex protein 4</fullName>
    </recommendedName>
</protein>
<reference evidence="10 11" key="1">
    <citation type="submission" date="2024-09" db="EMBL/GenBank/DDBJ databases">
        <title>Rethinking Asexuality: The Enigmatic Case of Functional Sexual Genes in Lepraria (Stereocaulaceae).</title>
        <authorList>
            <person name="Doellman M."/>
            <person name="Sun Y."/>
            <person name="Barcenas-Pena A."/>
            <person name="Lumbsch H.T."/>
            <person name="Grewe F."/>
        </authorList>
    </citation>
    <scope>NUCLEOTIDE SEQUENCE [LARGE SCALE GENOMIC DNA]</scope>
    <source>
        <strain evidence="10 11">Grewe 0041</strain>
    </source>
</reference>
<comment type="similarity">
    <text evidence="2">Belongs to the SWC4 family.</text>
</comment>
<evidence type="ECO:0000256" key="8">
    <source>
        <dbReference type="SAM" id="MobiDB-lite"/>
    </source>
</evidence>
<keyword evidence="11" id="KW-1185">Reference proteome</keyword>
<dbReference type="Pfam" id="PF16282">
    <property type="entry name" value="SANT_DAMP1_like"/>
    <property type="match status" value="1"/>
</dbReference>
<dbReference type="InterPro" id="IPR032563">
    <property type="entry name" value="DAMP1_SANT-like"/>
</dbReference>